<dbReference type="GO" id="GO:0006303">
    <property type="term" value="P:double-strand break repair via nonhomologous end joining"/>
    <property type="evidence" value="ECO:0007669"/>
    <property type="project" value="UniProtKB-UniRule"/>
</dbReference>
<keyword evidence="2" id="KW-0227">DNA damage</keyword>
<dbReference type="AlphaFoldDB" id="V4RJ69"/>
<dbReference type="PANTHER" id="PTHR41251">
    <property type="entry name" value="NON-HOMOLOGOUS END JOINING PROTEIN KU"/>
    <property type="match status" value="1"/>
</dbReference>
<dbReference type="HAMAP" id="MF_01875">
    <property type="entry name" value="Prokaryotic_Ku"/>
    <property type="match status" value="1"/>
</dbReference>
<dbReference type="EMBL" id="AWXZ01000039">
    <property type="protein sequence ID" value="ESR23315.1"/>
    <property type="molecule type" value="Genomic_DNA"/>
</dbReference>
<dbReference type="RefSeq" id="WP_023433501.1">
    <property type="nucleotide sequence ID" value="NZ_AWXZ01000039.1"/>
</dbReference>
<comment type="subunit">
    <text evidence="2">Homodimer. Interacts with LigD.</text>
</comment>
<dbReference type="GO" id="GO:0003690">
    <property type="term" value="F:double-stranded DNA binding"/>
    <property type="evidence" value="ECO:0007669"/>
    <property type="project" value="UniProtKB-UniRule"/>
</dbReference>
<sequence length="317" mass="34937">MATGRPVWSGHIRLSLVSLPVKLYTATESKAKLSFRQIHEPSGKPIRYEKTVPGVGAIDSDEIIKGFEIEKDEYVLLTQEEIDEMKIEAKKTLELVQFVDQTDIDPIYFDRPYYVVPDDELAEDAFRVVRDALRRQKKVGLGQIVMRGRSYIAALKPCSKGMLLETLRFEDELRRSDAYFAPISDQKSDDQLLNLAEELIERNSRPFDPSVFKDQYTAALRDLIQKKSKGKSTKVSADEGPDAGSNVVNLMDALKQSLNQGKPGSASKPKSAGASKAAAKTPSKAKAKSADAGKEAEPDKPAGSKSGTSRSRRSKAA</sequence>
<feature type="compositionally biased region" description="Basic and acidic residues" evidence="3">
    <location>
        <begin position="288"/>
        <end position="302"/>
    </location>
</feature>
<evidence type="ECO:0000313" key="6">
    <source>
        <dbReference type="Proteomes" id="UP000017819"/>
    </source>
</evidence>
<feature type="compositionally biased region" description="Low complexity" evidence="3">
    <location>
        <begin position="261"/>
        <end position="284"/>
    </location>
</feature>
<reference evidence="5 6" key="1">
    <citation type="journal article" date="2014" name="Genome Announc.">
        <title>Draft Genome Sequence of Lutibaculum baratangense Strain AMV1T, Isolated from a Mud Volcano in Andamans, India.</title>
        <authorList>
            <person name="Singh A."/>
            <person name="Sreenivas A."/>
            <person name="Sathyanarayana Reddy G."/>
            <person name="Pinnaka A.K."/>
            <person name="Shivaji S."/>
        </authorList>
    </citation>
    <scope>NUCLEOTIDE SEQUENCE [LARGE SCALE GENOMIC DNA]</scope>
    <source>
        <strain evidence="5 6">AMV1</strain>
    </source>
</reference>
<accession>V4RJ69</accession>
<dbReference type="SMART" id="SM00559">
    <property type="entry name" value="Ku78"/>
    <property type="match status" value="1"/>
</dbReference>
<keyword evidence="6" id="KW-1185">Reference proteome</keyword>
<dbReference type="Pfam" id="PF02735">
    <property type="entry name" value="Ku"/>
    <property type="match status" value="1"/>
</dbReference>
<evidence type="ECO:0000256" key="3">
    <source>
        <dbReference type="SAM" id="MobiDB-lite"/>
    </source>
</evidence>
<feature type="region of interest" description="Disordered" evidence="3">
    <location>
        <begin position="254"/>
        <end position="317"/>
    </location>
</feature>
<dbReference type="PANTHER" id="PTHR41251:SF1">
    <property type="entry name" value="NON-HOMOLOGOUS END JOINING PROTEIN KU"/>
    <property type="match status" value="1"/>
</dbReference>
<dbReference type="OrthoDB" id="9780854at2"/>
<comment type="function">
    <text evidence="2">With LigD forms a non-homologous end joining (NHEJ) DNA repair enzyme, which repairs dsDNA breaks with reduced fidelity. Binds linear dsDNA with 5'- and 3'- overhangs but not closed circular dsDNA nor ssDNA. Recruits and stimulates the ligase activity of LigD.</text>
</comment>
<feature type="region of interest" description="Disordered" evidence="3">
    <location>
        <begin position="227"/>
        <end position="246"/>
    </location>
</feature>
<comment type="caution">
    <text evidence="5">The sequence shown here is derived from an EMBL/GenBank/DDBJ whole genome shotgun (WGS) entry which is preliminary data.</text>
</comment>
<evidence type="ECO:0000256" key="2">
    <source>
        <dbReference type="HAMAP-Rule" id="MF_01875"/>
    </source>
</evidence>
<dbReference type="InterPro" id="IPR009187">
    <property type="entry name" value="Prok_Ku"/>
</dbReference>
<evidence type="ECO:0000313" key="5">
    <source>
        <dbReference type="EMBL" id="ESR23315.1"/>
    </source>
</evidence>
<dbReference type="InterPro" id="IPR016194">
    <property type="entry name" value="SPOC-like_C_dom_sf"/>
</dbReference>
<gene>
    <name evidence="2" type="primary">ku</name>
    <name evidence="5" type="ORF">N177_3383</name>
</gene>
<dbReference type="PATRIC" id="fig|631454.5.peg.3343"/>
<keyword evidence="2" id="KW-0233">DNA recombination</keyword>
<dbReference type="Proteomes" id="UP000017819">
    <property type="component" value="Unassembled WGS sequence"/>
</dbReference>
<name>V4RJ69_9HYPH</name>
<comment type="similarity">
    <text evidence="2">Belongs to the prokaryotic Ku family.</text>
</comment>
<dbReference type="SUPFAM" id="SSF100939">
    <property type="entry name" value="SPOC domain-like"/>
    <property type="match status" value="1"/>
</dbReference>
<dbReference type="STRING" id="631454.N177_3383"/>
<feature type="domain" description="Ku" evidence="4">
    <location>
        <begin position="55"/>
        <end position="185"/>
    </location>
</feature>
<dbReference type="PIRSF" id="PIRSF006493">
    <property type="entry name" value="Prok_Ku"/>
    <property type="match status" value="1"/>
</dbReference>
<evidence type="ECO:0000259" key="4">
    <source>
        <dbReference type="SMART" id="SM00559"/>
    </source>
</evidence>
<dbReference type="InterPro" id="IPR006164">
    <property type="entry name" value="DNA_bd_Ku70/Ku80"/>
</dbReference>
<dbReference type="GO" id="GO:0006310">
    <property type="term" value="P:DNA recombination"/>
    <property type="evidence" value="ECO:0007669"/>
    <property type="project" value="UniProtKB-KW"/>
</dbReference>
<protein>
    <recommendedName>
        <fullName evidence="2">Non-homologous end joining protein Ku</fullName>
    </recommendedName>
</protein>
<dbReference type="Gene3D" id="2.40.290.10">
    <property type="match status" value="1"/>
</dbReference>
<dbReference type="CDD" id="cd00789">
    <property type="entry name" value="KU_like"/>
    <property type="match status" value="1"/>
</dbReference>
<dbReference type="NCBIfam" id="TIGR02772">
    <property type="entry name" value="Ku_bact"/>
    <property type="match status" value="1"/>
</dbReference>
<keyword evidence="2" id="KW-0234">DNA repair</keyword>
<evidence type="ECO:0000256" key="1">
    <source>
        <dbReference type="ARBA" id="ARBA00023125"/>
    </source>
</evidence>
<keyword evidence="1 2" id="KW-0238">DNA-binding</keyword>
<proteinExistence type="inferred from homology"/>
<dbReference type="eggNOG" id="COG1273">
    <property type="taxonomic scope" value="Bacteria"/>
</dbReference>
<organism evidence="5 6">
    <name type="scientific">Lutibaculum baratangense AMV1</name>
    <dbReference type="NCBI Taxonomy" id="631454"/>
    <lineage>
        <taxon>Bacteria</taxon>
        <taxon>Pseudomonadati</taxon>
        <taxon>Pseudomonadota</taxon>
        <taxon>Alphaproteobacteria</taxon>
        <taxon>Hyphomicrobiales</taxon>
        <taxon>Tepidamorphaceae</taxon>
        <taxon>Lutibaculum</taxon>
    </lineage>
</organism>